<accession>A0A5J5HS37</accession>
<dbReference type="EMBL" id="VYQA01000024">
    <property type="protein sequence ID" value="KAA9024710.1"/>
    <property type="molecule type" value="Genomic_DNA"/>
</dbReference>
<evidence type="ECO:0000313" key="3">
    <source>
        <dbReference type="Proteomes" id="UP000325933"/>
    </source>
</evidence>
<gene>
    <name evidence="2" type="ORF">F4U95_21485</name>
    <name evidence="1" type="ORF">F4U96_21370</name>
</gene>
<evidence type="ECO:0000313" key="1">
    <source>
        <dbReference type="EMBL" id="KAA9012249.1"/>
    </source>
</evidence>
<comment type="caution">
    <text evidence="2">The sequence shown here is derived from an EMBL/GenBank/DDBJ whole genome shotgun (WGS) entry which is preliminary data.</text>
</comment>
<dbReference type="RefSeq" id="WP_120253361.1">
    <property type="nucleotide sequence ID" value="NZ_VYPZ01000028.1"/>
</dbReference>
<dbReference type="EMBL" id="VYQB01000024">
    <property type="protein sequence ID" value="KAA9012249.1"/>
    <property type="molecule type" value="Genomic_DNA"/>
</dbReference>
<dbReference type="Proteomes" id="UP000326364">
    <property type="component" value="Unassembled WGS sequence"/>
</dbReference>
<evidence type="ECO:0000313" key="4">
    <source>
        <dbReference type="Proteomes" id="UP000326364"/>
    </source>
</evidence>
<protein>
    <submittedName>
        <fullName evidence="2">Uncharacterized protein</fullName>
    </submittedName>
</protein>
<dbReference type="Proteomes" id="UP000325933">
    <property type="component" value="Unassembled WGS sequence"/>
</dbReference>
<proteinExistence type="predicted"/>
<sequence>MSRKQSGAIEPAPRKTLLQWIEAHDGDENRDPMPVCSKQAQALHAQLCHGPITQKHVSDRLAPPAGFRLPPLG</sequence>
<reference evidence="3 4" key="1">
    <citation type="submission" date="2019-09" db="EMBL/GenBank/DDBJ databases">
        <authorList>
            <person name="Feng G."/>
        </authorList>
    </citation>
    <scope>NUCLEOTIDE SEQUENCE [LARGE SCALE GENOMIC DNA]</scope>
    <source>
        <strain evidence="2 3">KACC 19283</strain>
        <strain evidence="1 4">KACC 19284</strain>
    </source>
</reference>
<name>A0A5J5HS37_9SPHN</name>
<organism evidence="2 3">
    <name type="scientific">Sphingobium limneticum</name>
    <dbReference type="NCBI Taxonomy" id="1007511"/>
    <lineage>
        <taxon>Bacteria</taxon>
        <taxon>Pseudomonadati</taxon>
        <taxon>Pseudomonadota</taxon>
        <taxon>Alphaproteobacteria</taxon>
        <taxon>Sphingomonadales</taxon>
        <taxon>Sphingomonadaceae</taxon>
        <taxon>Sphingobium</taxon>
    </lineage>
</organism>
<evidence type="ECO:0000313" key="2">
    <source>
        <dbReference type="EMBL" id="KAA9024710.1"/>
    </source>
</evidence>
<keyword evidence="4" id="KW-1185">Reference proteome</keyword>
<dbReference type="AlphaFoldDB" id="A0A5J5HS37"/>